<proteinExistence type="predicted"/>
<sequence length="66" mass="7311">MPSLFIAASRDVALPPSMSRGMEEHFDDLTRGEVNASHWALWEAADDVNETVAGWLEKKLLVKASL</sequence>
<gene>
    <name evidence="1" type="ORF">NQ176_g8721</name>
</gene>
<keyword evidence="2" id="KW-1185">Reference proteome</keyword>
<accession>A0ACC1MR83</accession>
<evidence type="ECO:0000313" key="2">
    <source>
        <dbReference type="Proteomes" id="UP001143910"/>
    </source>
</evidence>
<evidence type="ECO:0000313" key="1">
    <source>
        <dbReference type="EMBL" id="KAJ2969325.1"/>
    </source>
</evidence>
<name>A0ACC1MR83_9HYPO</name>
<protein>
    <submittedName>
        <fullName evidence="1">Uncharacterized protein</fullName>
    </submittedName>
</protein>
<dbReference type="Proteomes" id="UP001143910">
    <property type="component" value="Unassembled WGS sequence"/>
</dbReference>
<reference evidence="1" key="1">
    <citation type="submission" date="2022-08" db="EMBL/GenBank/DDBJ databases">
        <title>Genome Sequence of Lecanicillium fungicola.</title>
        <authorList>
            <person name="Buettner E."/>
        </authorList>
    </citation>
    <scope>NUCLEOTIDE SEQUENCE</scope>
    <source>
        <strain evidence="1">Babe33</strain>
    </source>
</reference>
<comment type="caution">
    <text evidence="1">The sequence shown here is derived from an EMBL/GenBank/DDBJ whole genome shotgun (WGS) entry which is preliminary data.</text>
</comment>
<dbReference type="EMBL" id="JANJQO010001771">
    <property type="protein sequence ID" value="KAJ2969325.1"/>
    <property type="molecule type" value="Genomic_DNA"/>
</dbReference>
<organism evidence="1 2">
    <name type="scientific">Zarea fungicola</name>
    <dbReference type="NCBI Taxonomy" id="93591"/>
    <lineage>
        <taxon>Eukaryota</taxon>
        <taxon>Fungi</taxon>
        <taxon>Dikarya</taxon>
        <taxon>Ascomycota</taxon>
        <taxon>Pezizomycotina</taxon>
        <taxon>Sordariomycetes</taxon>
        <taxon>Hypocreomycetidae</taxon>
        <taxon>Hypocreales</taxon>
        <taxon>Cordycipitaceae</taxon>
        <taxon>Zarea</taxon>
    </lineage>
</organism>